<organism evidence="1 2">
    <name type="scientific">Heterorhabditis bacteriophora</name>
    <name type="common">Entomopathogenic nematode worm</name>
    <dbReference type="NCBI Taxonomy" id="37862"/>
    <lineage>
        <taxon>Eukaryota</taxon>
        <taxon>Metazoa</taxon>
        <taxon>Ecdysozoa</taxon>
        <taxon>Nematoda</taxon>
        <taxon>Chromadorea</taxon>
        <taxon>Rhabditida</taxon>
        <taxon>Rhabditina</taxon>
        <taxon>Rhabditomorpha</taxon>
        <taxon>Strongyloidea</taxon>
        <taxon>Heterorhabditidae</taxon>
        <taxon>Heterorhabditis</taxon>
    </lineage>
</organism>
<dbReference type="WBParaSite" id="Hba_16796">
    <property type="protein sequence ID" value="Hba_16796"/>
    <property type="gene ID" value="Hba_16796"/>
</dbReference>
<protein>
    <submittedName>
        <fullName evidence="2">ABC transporter ATP-binding protein</fullName>
    </submittedName>
</protein>
<proteinExistence type="predicted"/>
<name>A0A1I7XH08_HETBA</name>
<reference evidence="2" key="1">
    <citation type="submission" date="2016-11" db="UniProtKB">
        <authorList>
            <consortium name="WormBaseParasite"/>
        </authorList>
    </citation>
    <scope>IDENTIFICATION</scope>
</reference>
<evidence type="ECO:0000313" key="1">
    <source>
        <dbReference type="Proteomes" id="UP000095283"/>
    </source>
</evidence>
<evidence type="ECO:0000313" key="2">
    <source>
        <dbReference type="WBParaSite" id="Hba_16796"/>
    </source>
</evidence>
<accession>A0A1I7XH08</accession>
<dbReference type="Proteomes" id="UP000095283">
    <property type="component" value="Unplaced"/>
</dbReference>
<dbReference type="AlphaFoldDB" id="A0A1I7XH08"/>
<sequence>MSGVNFEALGGGFELLPLGGGRF</sequence>
<keyword evidence="1" id="KW-1185">Reference proteome</keyword>